<organism evidence="2 3">
    <name type="scientific">Wenjunlia vitaminophila</name>
    <name type="common">Streptomyces vitaminophilus</name>
    <dbReference type="NCBI Taxonomy" id="76728"/>
    <lineage>
        <taxon>Bacteria</taxon>
        <taxon>Bacillati</taxon>
        <taxon>Actinomycetota</taxon>
        <taxon>Actinomycetes</taxon>
        <taxon>Kitasatosporales</taxon>
        <taxon>Streptomycetaceae</taxon>
        <taxon>Wenjunlia</taxon>
    </lineage>
</organism>
<dbReference type="RefSeq" id="WP_018386344.1">
    <property type="nucleotide sequence ID" value="NZ_LLZU01000020.1"/>
</dbReference>
<sequence length="245" mass="25903">MRNRIVITALTAAAVVGGIAVPAAQADGGYGDTTITSATVNGGRDIIIGSGTAKTVKVTIYGRDNSGLSKVDIDLNGPNYGYFNSAGACETVTACSRSFTIDPRVDLINSNAGTWYVGAWVDAKDGDFRWTERIRSFRVKRAALLSANASPEPVLKGRAITVTGALKRANWETGTYSAYSGQSVQLQFRKYGATSYTTVKTVTSGSYGALKTTVTASVDGYWRWSYAGNTATGNKVSAGDFVDVR</sequence>
<dbReference type="eggNOG" id="ENOG502ZHP5">
    <property type="taxonomic scope" value="Bacteria"/>
</dbReference>
<reference evidence="2 3" key="1">
    <citation type="submission" date="2015-10" db="EMBL/GenBank/DDBJ databases">
        <title>Draft genome sequence of pyrrolomycin-producing Streptomyces vitaminophilus.</title>
        <authorList>
            <person name="Graham D.E."/>
            <person name="Mahan K.M."/>
            <person name="Klingeman D.M."/>
            <person name="Hettich R.L."/>
            <person name="Parry R.J."/>
        </authorList>
    </citation>
    <scope>NUCLEOTIDE SEQUENCE [LARGE SCALE GENOMIC DNA]</scope>
    <source>
        <strain evidence="2 3">ATCC 31673</strain>
    </source>
</reference>
<dbReference type="Proteomes" id="UP000050867">
    <property type="component" value="Unassembled WGS sequence"/>
</dbReference>
<feature type="chain" id="PRO_5006670604" evidence="1">
    <location>
        <begin position="27"/>
        <end position="245"/>
    </location>
</feature>
<name>A0A0T6LRE9_WENVI</name>
<accession>A0A0T6LRE9</accession>
<feature type="signal peptide" evidence="1">
    <location>
        <begin position="1"/>
        <end position="26"/>
    </location>
</feature>
<comment type="caution">
    <text evidence="2">The sequence shown here is derived from an EMBL/GenBank/DDBJ whole genome shotgun (WGS) entry which is preliminary data.</text>
</comment>
<keyword evidence="3" id="KW-1185">Reference proteome</keyword>
<evidence type="ECO:0000256" key="1">
    <source>
        <dbReference type="SAM" id="SignalP"/>
    </source>
</evidence>
<dbReference type="STRING" id="76728.AQ490_24085"/>
<evidence type="ECO:0000313" key="3">
    <source>
        <dbReference type="Proteomes" id="UP000050867"/>
    </source>
</evidence>
<dbReference type="EMBL" id="LLZU01000020">
    <property type="protein sequence ID" value="KRV48624.1"/>
    <property type="molecule type" value="Genomic_DNA"/>
</dbReference>
<dbReference type="AlphaFoldDB" id="A0A0T6LRE9"/>
<keyword evidence="1" id="KW-0732">Signal</keyword>
<proteinExistence type="predicted"/>
<dbReference type="OrthoDB" id="3296851at2"/>
<protein>
    <submittedName>
        <fullName evidence="2">Calcium-binding protein</fullName>
    </submittedName>
</protein>
<evidence type="ECO:0000313" key="2">
    <source>
        <dbReference type="EMBL" id="KRV48624.1"/>
    </source>
</evidence>
<gene>
    <name evidence="2" type="ORF">AQ490_24085</name>
</gene>